<dbReference type="STRING" id="15368.A0A0Q3EEZ2"/>
<dbReference type="OrthoDB" id="672127at2759"/>
<dbReference type="InterPro" id="IPR004158">
    <property type="entry name" value="DUF247_pln"/>
</dbReference>
<feature type="transmembrane region" description="Helical" evidence="1">
    <location>
        <begin position="483"/>
        <end position="510"/>
    </location>
</feature>
<dbReference type="Gramene" id="KQJ84956">
    <property type="protein sequence ID" value="KQJ84956"/>
    <property type="gene ID" value="BRADI_5g23930v3"/>
</dbReference>
<dbReference type="Pfam" id="PF03140">
    <property type="entry name" value="DUF247"/>
    <property type="match status" value="1"/>
</dbReference>
<evidence type="ECO:0000313" key="4">
    <source>
        <dbReference type="Proteomes" id="UP000008810"/>
    </source>
</evidence>
<keyword evidence="4" id="KW-1185">Reference proteome</keyword>
<keyword evidence="1" id="KW-1133">Transmembrane helix</keyword>
<dbReference type="Proteomes" id="UP000008810">
    <property type="component" value="Chromosome 5"/>
</dbReference>
<keyword evidence="1" id="KW-0472">Membrane</keyword>
<dbReference type="PANTHER" id="PTHR31170">
    <property type="entry name" value="BNAC04G53230D PROTEIN"/>
    <property type="match status" value="1"/>
</dbReference>
<evidence type="ECO:0000256" key="1">
    <source>
        <dbReference type="SAM" id="Phobius"/>
    </source>
</evidence>
<organism evidence="2">
    <name type="scientific">Brachypodium distachyon</name>
    <name type="common">Purple false brome</name>
    <name type="synonym">Trachynia distachya</name>
    <dbReference type="NCBI Taxonomy" id="15368"/>
    <lineage>
        <taxon>Eukaryota</taxon>
        <taxon>Viridiplantae</taxon>
        <taxon>Streptophyta</taxon>
        <taxon>Embryophyta</taxon>
        <taxon>Tracheophyta</taxon>
        <taxon>Spermatophyta</taxon>
        <taxon>Magnoliopsida</taxon>
        <taxon>Liliopsida</taxon>
        <taxon>Poales</taxon>
        <taxon>Poaceae</taxon>
        <taxon>BOP clade</taxon>
        <taxon>Pooideae</taxon>
        <taxon>Stipodae</taxon>
        <taxon>Brachypodieae</taxon>
        <taxon>Brachypodium</taxon>
    </lineage>
</organism>
<reference evidence="3" key="3">
    <citation type="submission" date="2018-08" db="UniProtKB">
        <authorList>
            <consortium name="EnsemblPlants"/>
        </authorList>
    </citation>
    <scope>IDENTIFICATION</scope>
    <source>
        <strain evidence="3">cv. Bd21</strain>
    </source>
</reference>
<gene>
    <name evidence="3" type="primary">LOC100832290</name>
    <name evidence="2" type="ORF">BRADI_5g23930v3</name>
</gene>
<reference evidence="2 3" key="1">
    <citation type="journal article" date="2010" name="Nature">
        <title>Genome sequencing and analysis of the model grass Brachypodium distachyon.</title>
        <authorList>
            <consortium name="International Brachypodium Initiative"/>
        </authorList>
    </citation>
    <scope>NUCLEOTIDE SEQUENCE [LARGE SCALE GENOMIC DNA]</scope>
    <source>
        <strain evidence="2">Bd21</strain>
        <strain evidence="3">cv. Bd21</strain>
    </source>
</reference>
<dbReference type="EnsemblPlants" id="KQJ84956">
    <property type="protein sequence ID" value="KQJ84956"/>
    <property type="gene ID" value="BRADI_5g23930v3"/>
</dbReference>
<dbReference type="PANTHER" id="PTHR31170:SF18">
    <property type="entry name" value="(WILD MALAYSIAN BANANA) HYPOTHETICAL PROTEIN"/>
    <property type="match status" value="1"/>
</dbReference>
<evidence type="ECO:0000313" key="3">
    <source>
        <dbReference type="EnsemblPlants" id="KQJ84956"/>
    </source>
</evidence>
<sequence>MDLLVSVIKRELNKYTSPEEVIRRGFRTIRKVPQHIREVDRSSYEPIVLSIGPYHHGTQALLHMEKEKWKSLDFILKLNCKRSIQDYLKVTAELERQARNCYSEEIKMERKQFIQMLLLDVCFILVKIDGSVITAMHDLNKYGRSAAQEVNDDTTVQETGASLRPVNSDATYVRSLSAKSMNQHEEFVLEMGLCNEGVSSSTAGRNNVPSDEKPTSPCDSYIMGDWYSISAWHDLFLLENQIPFFVIDRIYRFVMDDITIDTSPAEKTSECVEDILRHFPIAIEETERPTQFHHFLHLCHMYLRPSQKTGEIEEDPIRPGLTLQDNKRIVSKLACCLVAGVKQLSTMKLRHALLDIKFSNGVLEVPCIPIDENTESLFKNLIAFEQADPRFGNDITAYIVFLSQLVSTPEDVILLTDHGIIVHMLDSDDEVSALFTRLTKQVSFGSDDYYYLNSLCWMLEVHYQSRPNRWLAWLWRNHFSNPWLALAVLAAVIMLLCTIIQTIFTVLAYIKPPEA</sequence>
<keyword evidence="1" id="KW-0812">Transmembrane</keyword>
<name>A0A0Q3EEZ2_BRADI</name>
<accession>A0A0Q3EEZ2</accession>
<reference evidence="2" key="2">
    <citation type="submission" date="2017-06" db="EMBL/GenBank/DDBJ databases">
        <title>WGS assembly of Brachypodium distachyon.</title>
        <authorList>
            <consortium name="The International Brachypodium Initiative"/>
            <person name="Lucas S."/>
            <person name="Harmon-Smith M."/>
            <person name="Lail K."/>
            <person name="Tice H."/>
            <person name="Grimwood J."/>
            <person name="Bruce D."/>
            <person name="Barry K."/>
            <person name="Shu S."/>
            <person name="Lindquist E."/>
            <person name="Wang M."/>
            <person name="Pitluck S."/>
            <person name="Vogel J.P."/>
            <person name="Garvin D.F."/>
            <person name="Mockler T.C."/>
            <person name="Schmutz J."/>
            <person name="Rokhsar D."/>
            <person name="Bevan M.W."/>
        </authorList>
    </citation>
    <scope>NUCLEOTIDE SEQUENCE</scope>
    <source>
        <strain evidence="2">Bd21</strain>
    </source>
</reference>
<dbReference type="AlphaFoldDB" id="A0A0Q3EEZ2"/>
<dbReference type="EMBL" id="CM000884">
    <property type="protein sequence ID" value="KQJ84956.1"/>
    <property type="molecule type" value="Genomic_DNA"/>
</dbReference>
<evidence type="ECO:0000313" key="2">
    <source>
        <dbReference type="EMBL" id="KQJ84956.1"/>
    </source>
</evidence>
<proteinExistence type="predicted"/>
<protein>
    <submittedName>
        <fullName evidence="2 3">Uncharacterized protein</fullName>
    </submittedName>
</protein>